<dbReference type="EMBL" id="HG710369">
    <property type="protein sequence ID" value="CDJ46380.1"/>
    <property type="molecule type" value="Genomic_DNA"/>
</dbReference>
<sequence>MASEGYLIYELLDIALIGSVGCVSKLRRKDSGETVLSRSPVFRLSGFQKGELVRKSSSVEVYEYMGTCGNTYSIKGFVTGEMEWTTEDLIPLWAPLHDELLGTTPEQMGRAYPQKELYMNLILVLREFRRTEGSHISRILFRRVLSLLESYNRISLLDKESLQTTFDHRADRESFYVAVQRVQKLADELQADLQAKVKSTSIDAYKEMLFAWGNATIAALEAMWRGRSLWRTLHKIHQHGLAGFFAEINTLAQRPDLSAAISSINIDTLRELGQKAISDYVPASDASLLLPSIIEAVDQKIFQSSISKEAQATLDQFLNFIGDSVIPRRALTTLIASSSKEKALKMWEDYTTTIARRLEDFATQQDTLDGYRKSLQSRDSILPQSGLNATWTDKMMLKITEVVGSLMRQELGEKVSAKRIKSTLQPVILQELVDVSDLSFSSDGDKERVFGKVSEFLAEQISHLHQMQRPGRVPRGEVVLDVLSLLEVEGSEVREVAEESELFKAAATPKFPGAVKPMRDMGSLKRIYTRFLAIGAGLRAAFSLYIGPEAAQNIKNVQDSVWASGVQPWLDSLTMQTNVLEQLLGALEAGQPLNRDWWKQLPLLVFIKRSLDTARSSMFDPSSLYRIWSQIKFATSAPSGLYKVLMAPVKGLGSYLYLLLIELLNGILPAENGDFLVPREILREEKERPVMDIAVANPLDLIKYLHRLFDVLLKVYVPMVRELFDTAIQLVLQKLGYHVSKDHGTLEVWRLINHIADNDVDGEVEEVLRELLFRVADDVLRLWPAMPLGSPQPWQQM</sequence>
<name>U6LF17_9EIME</name>
<evidence type="ECO:0000313" key="1">
    <source>
        <dbReference type="EMBL" id="CDJ46380.1"/>
    </source>
</evidence>
<organism evidence="1 2">
    <name type="scientific">Eimeria brunetti</name>
    <dbReference type="NCBI Taxonomy" id="51314"/>
    <lineage>
        <taxon>Eukaryota</taxon>
        <taxon>Sar</taxon>
        <taxon>Alveolata</taxon>
        <taxon>Apicomplexa</taxon>
        <taxon>Conoidasida</taxon>
        <taxon>Coccidia</taxon>
        <taxon>Eucoccidiorida</taxon>
        <taxon>Eimeriorina</taxon>
        <taxon>Eimeriidae</taxon>
        <taxon>Eimeria</taxon>
    </lineage>
</organism>
<evidence type="ECO:0000313" key="2">
    <source>
        <dbReference type="Proteomes" id="UP000030750"/>
    </source>
</evidence>
<keyword evidence="2" id="KW-1185">Reference proteome</keyword>
<gene>
    <name evidence="1" type="ORF">EBH_0027350</name>
</gene>
<accession>U6LF17</accession>
<dbReference type="AlphaFoldDB" id="U6LF17"/>
<dbReference type="Proteomes" id="UP000030750">
    <property type="component" value="Unassembled WGS sequence"/>
</dbReference>
<dbReference type="VEuPathDB" id="ToxoDB:EBH_0027350"/>
<reference evidence="1" key="2">
    <citation type="submission" date="2013-10" db="EMBL/GenBank/DDBJ databases">
        <authorList>
            <person name="Aslett M."/>
        </authorList>
    </citation>
    <scope>NUCLEOTIDE SEQUENCE [LARGE SCALE GENOMIC DNA]</scope>
    <source>
        <strain evidence="1">Houghton</strain>
    </source>
</reference>
<protein>
    <submittedName>
        <fullName evidence="1">Uncharacterized protein</fullName>
    </submittedName>
</protein>
<proteinExistence type="predicted"/>
<dbReference type="OrthoDB" id="346604at2759"/>
<reference evidence="1" key="1">
    <citation type="submission" date="2013-10" db="EMBL/GenBank/DDBJ databases">
        <title>Genomic analysis of the causative agents of coccidiosis in chickens.</title>
        <authorList>
            <person name="Reid A.J."/>
            <person name="Blake D."/>
            <person name="Billington K."/>
            <person name="Browne H."/>
            <person name="Dunn M."/>
            <person name="Hung S."/>
            <person name="Kawahara F."/>
            <person name="Miranda-Saavedra D."/>
            <person name="Mourier T."/>
            <person name="Nagra H."/>
            <person name="Otto T.D."/>
            <person name="Rawlings N."/>
            <person name="Sanchez A."/>
            <person name="Sanders M."/>
            <person name="Subramaniam C."/>
            <person name="Tay Y."/>
            <person name="Dear P."/>
            <person name="Doerig C."/>
            <person name="Gruber A."/>
            <person name="Parkinson J."/>
            <person name="Shirley M."/>
            <person name="Wan K.L."/>
            <person name="Berriman M."/>
            <person name="Tomley F."/>
            <person name="Pain A."/>
        </authorList>
    </citation>
    <scope>NUCLEOTIDE SEQUENCE [LARGE SCALE GENOMIC DNA]</scope>
    <source>
        <strain evidence="1">Houghton</strain>
    </source>
</reference>